<dbReference type="EMBL" id="CP141614">
    <property type="protein sequence ID" value="WRP15140.1"/>
    <property type="molecule type" value="Genomic_DNA"/>
</dbReference>
<dbReference type="InterPro" id="IPR006059">
    <property type="entry name" value="SBP"/>
</dbReference>
<dbReference type="Pfam" id="PF01547">
    <property type="entry name" value="SBP_bac_1"/>
    <property type="match status" value="1"/>
</dbReference>
<sequence>MLVTAVPVAAAQKVELRLMSWYFGEEPAATGLKTLIAEFERTHPGISIVPEQVTDTERLTKLTTRMAGGQGPDMYMETASNVRFVVDRGYCINLEPLIAQSAEPIKQRFSDGILEEFSDANGNLYFMPYAIGPTALVYNSRMWRAAGLDPANPPKTWESFVEYAKKLTGNGRYGLAMFGKGDGSSVWRLSYWWMTNGADVLSSDGQRATVNTPEFIEAIEFWANLHKVYHVVPPSAPQNSFSENNAIFAAEVAAMVESGVWQFGVTEKMNPSLKGELRAALMPVRRRPVAAGGGDDGICITTQSKHPKEAFEFLSFLSSAKAGVTLWQIHGKFPANKASLQDPAVAKDSLVQMWLPILPYTKAPVLHPRYPEISSVLGVMQQEVLLGLKSAAQAVADANAKITEIIERK</sequence>
<name>A0ABZ1BRJ9_9FIRM</name>
<dbReference type="RefSeq" id="WP_324669530.1">
    <property type="nucleotide sequence ID" value="NZ_CP141614.1"/>
</dbReference>
<dbReference type="PANTHER" id="PTHR43649">
    <property type="entry name" value="ARABINOSE-BINDING PROTEIN-RELATED"/>
    <property type="match status" value="1"/>
</dbReference>
<gene>
    <name evidence="1" type="ORF">VLY81_02925</name>
</gene>
<dbReference type="PANTHER" id="PTHR43649:SF12">
    <property type="entry name" value="DIACETYLCHITOBIOSE BINDING PROTEIN DASA"/>
    <property type="match status" value="1"/>
</dbReference>
<evidence type="ECO:0000313" key="1">
    <source>
        <dbReference type="EMBL" id="WRP15140.1"/>
    </source>
</evidence>
<proteinExistence type="predicted"/>
<protein>
    <submittedName>
        <fullName evidence="1">Sugar ABC transporter substrate-binding protein</fullName>
    </submittedName>
</protein>
<evidence type="ECO:0000313" key="2">
    <source>
        <dbReference type="Proteomes" id="UP001333102"/>
    </source>
</evidence>
<dbReference type="InterPro" id="IPR050490">
    <property type="entry name" value="Bact_solute-bd_prot1"/>
</dbReference>
<organism evidence="1 2">
    <name type="scientific">Geochorda subterranea</name>
    <dbReference type="NCBI Taxonomy" id="3109564"/>
    <lineage>
        <taxon>Bacteria</taxon>
        <taxon>Bacillati</taxon>
        <taxon>Bacillota</taxon>
        <taxon>Limnochordia</taxon>
        <taxon>Limnochordales</taxon>
        <taxon>Geochordaceae</taxon>
        <taxon>Geochorda</taxon>
    </lineage>
</organism>
<accession>A0ABZ1BRJ9</accession>
<reference evidence="2" key="1">
    <citation type="submission" date="2023-12" db="EMBL/GenBank/DDBJ databases">
        <title>Novel isolates from deep terrestrial aquifers shed light on the physiology and ecology of the class Limnochordia.</title>
        <authorList>
            <person name="Karnachuk O.V."/>
            <person name="Lukina A.P."/>
            <person name="Avakyan M.R."/>
            <person name="Kadnikov V."/>
            <person name="Begmatov S."/>
            <person name="Beletsky A.V."/>
            <person name="Mardanov A.V."/>
            <person name="Ravin N.V."/>
        </authorList>
    </citation>
    <scope>NUCLEOTIDE SEQUENCE [LARGE SCALE GENOMIC DNA]</scope>
    <source>
        <strain evidence="2">LN</strain>
    </source>
</reference>
<dbReference type="Proteomes" id="UP001333102">
    <property type="component" value="Chromosome"/>
</dbReference>
<dbReference type="CDD" id="cd13585">
    <property type="entry name" value="PBP2_TMBP_like"/>
    <property type="match status" value="1"/>
</dbReference>
<keyword evidence="2" id="KW-1185">Reference proteome</keyword>
<dbReference type="SUPFAM" id="SSF53850">
    <property type="entry name" value="Periplasmic binding protein-like II"/>
    <property type="match status" value="1"/>
</dbReference>
<dbReference type="Gene3D" id="3.40.190.10">
    <property type="entry name" value="Periplasmic binding protein-like II"/>
    <property type="match status" value="2"/>
</dbReference>